<comment type="similarity">
    <text evidence="3">Belongs to the HARBI1 family.</text>
</comment>
<evidence type="ECO:0000256" key="4">
    <source>
        <dbReference type="ARBA" id="ARBA00022722"/>
    </source>
</evidence>
<feature type="domain" description="DDE Tnp4" evidence="8">
    <location>
        <begin position="136"/>
        <end position="297"/>
    </location>
</feature>
<dbReference type="GO" id="GO:0004518">
    <property type="term" value="F:nuclease activity"/>
    <property type="evidence" value="ECO:0007669"/>
    <property type="project" value="UniProtKB-KW"/>
</dbReference>
<reference evidence="9 10" key="1">
    <citation type="submission" date="2024-10" db="EMBL/GenBank/DDBJ databases">
        <title>Updated reference genomes for cyclostephanoid diatoms.</title>
        <authorList>
            <person name="Roberts W.R."/>
            <person name="Alverson A.J."/>
        </authorList>
    </citation>
    <scope>NUCLEOTIDE SEQUENCE [LARGE SCALE GENOMIC DNA]</scope>
    <source>
        <strain evidence="9 10">AJA010-31</strain>
    </source>
</reference>
<evidence type="ECO:0000259" key="8">
    <source>
        <dbReference type="Pfam" id="PF13359"/>
    </source>
</evidence>
<dbReference type="AlphaFoldDB" id="A0ABD3QYM9"/>
<dbReference type="EMBL" id="JALLPJ020000001">
    <property type="protein sequence ID" value="KAL3805524.1"/>
    <property type="molecule type" value="Genomic_DNA"/>
</dbReference>
<dbReference type="GO" id="GO:0005634">
    <property type="term" value="C:nucleus"/>
    <property type="evidence" value="ECO:0007669"/>
    <property type="project" value="UniProtKB-SubCell"/>
</dbReference>
<comment type="caution">
    <text evidence="9">The sequence shown here is derived from an EMBL/GenBank/DDBJ whole genome shotgun (WGS) entry which is preliminary data.</text>
</comment>
<dbReference type="InterPro" id="IPR045249">
    <property type="entry name" value="HARBI1-like"/>
</dbReference>
<comment type="cofactor">
    <cofactor evidence="1">
        <name>a divalent metal cation</name>
        <dbReference type="ChEBI" id="CHEBI:60240"/>
    </cofactor>
</comment>
<dbReference type="GO" id="GO:0016787">
    <property type="term" value="F:hydrolase activity"/>
    <property type="evidence" value="ECO:0007669"/>
    <property type="project" value="UniProtKB-KW"/>
</dbReference>
<evidence type="ECO:0000256" key="5">
    <source>
        <dbReference type="ARBA" id="ARBA00022723"/>
    </source>
</evidence>
<evidence type="ECO:0000256" key="6">
    <source>
        <dbReference type="ARBA" id="ARBA00022801"/>
    </source>
</evidence>
<accession>A0ABD3QYM9</accession>
<keyword evidence="10" id="KW-1185">Reference proteome</keyword>
<evidence type="ECO:0000313" key="10">
    <source>
        <dbReference type="Proteomes" id="UP001530400"/>
    </source>
</evidence>
<dbReference type="GO" id="GO:0046872">
    <property type="term" value="F:metal ion binding"/>
    <property type="evidence" value="ECO:0007669"/>
    <property type="project" value="UniProtKB-KW"/>
</dbReference>
<evidence type="ECO:0000256" key="7">
    <source>
        <dbReference type="ARBA" id="ARBA00023242"/>
    </source>
</evidence>
<name>A0ABD3QYM9_9STRA</name>
<evidence type="ECO:0000256" key="2">
    <source>
        <dbReference type="ARBA" id="ARBA00004123"/>
    </source>
</evidence>
<evidence type="ECO:0000313" key="9">
    <source>
        <dbReference type="EMBL" id="KAL3805524.1"/>
    </source>
</evidence>
<dbReference type="InterPro" id="IPR027806">
    <property type="entry name" value="HARBI1_dom"/>
</dbReference>
<protein>
    <recommendedName>
        <fullName evidence="8">DDE Tnp4 domain-containing protein</fullName>
    </recommendedName>
</protein>
<sequence>MSYQSMCKKAIATSQRTLRAASALLETLRLKSIVESRYSVERKHRKSPLESIFDDDLSESEDGTHSFNKLEFERKYRCSRDALDRITEEIKTHDVFKKGRRGLRDKYITWPDENERKQIARRIEKKFFLPNAVSLMDGTLLPLTIAPSCDDAADYHGRKFRYSLTVNVINDDHRRIRAYLAGFPGSAHDNRVWKHMKQHEQTSQFFSELEYLLCDTAYEPDSFCVPAYKCQSGYVQQRDEEQFNTCLARVRVITEHSMGLWKGRFPWLRNICMKITNDPESLNSIVKYIDSTVVLHNMLIEFGDDDDEDFPWRVESRE</sequence>
<keyword evidence="7" id="KW-0539">Nucleus</keyword>
<dbReference type="Proteomes" id="UP001530400">
    <property type="component" value="Unassembled WGS sequence"/>
</dbReference>
<dbReference type="Pfam" id="PF13359">
    <property type="entry name" value="DDE_Tnp_4"/>
    <property type="match status" value="1"/>
</dbReference>
<evidence type="ECO:0000256" key="3">
    <source>
        <dbReference type="ARBA" id="ARBA00006958"/>
    </source>
</evidence>
<dbReference type="PANTHER" id="PTHR22930">
    <property type="match status" value="1"/>
</dbReference>
<gene>
    <name evidence="9" type="ORF">ACHAWO_000662</name>
</gene>
<comment type="subcellular location">
    <subcellularLocation>
        <location evidence="2">Nucleus</location>
    </subcellularLocation>
</comment>
<evidence type="ECO:0000256" key="1">
    <source>
        <dbReference type="ARBA" id="ARBA00001968"/>
    </source>
</evidence>
<organism evidence="9 10">
    <name type="scientific">Cyclotella atomus</name>
    <dbReference type="NCBI Taxonomy" id="382360"/>
    <lineage>
        <taxon>Eukaryota</taxon>
        <taxon>Sar</taxon>
        <taxon>Stramenopiles</taxon>
        <taxon>Ochrophyta</taxon>
        <taxon>Bacillariophyta</taxon>
        <taxon>Coscinodiscophyceae</taxon>
        <taxon>Thalassiosirophycidae</taxon>
        <taxon>Stephanodiscales</taxon>
        <taxon>Stephanodiscaceae</taxon>
        <taxon>Cyclotella</taxon>
    </lineage>
</organism>
<dbReference type="PANTHER" id="PTHR22930:SF85">
    <property type="entry name" value="GH03217P-RELATED"/>
    <property type="match status" value="1"/>
</dbReference>
<keyword evidence="6" id="KW-0378">Hydrolase</keyword>
<keyword evidence="5" id="KW-0479">Metal-binding</keyword>
<proteinExistence type="inferred from homology"/>
<keyword evidence="4" id="KW-0540">Nuclease</keyword>